<dbReference type="Pfam" id="PF11748">
    <property type="entry name" value="DUF3306"/>
    <property type="match status" value="1"/>
</dbReference>
<comment type="caution">
    <text evidence="2">The sequence shown here is derived from an EMBL/GenBank/DDBJ whole genome shotgun (WGS) entry which is preliminary data.</text>
</comment>
<feature type="region of interest" description="Disordered" evidence="1">
    <location>
        <begin position="1"/>
        <end position="29"/>
    </location>
</feature>
<dbReference type="Proteomes" id="UP001204151">
    <property type="component" value="Unassembled WGS sequence"/>
</dbReference>
<sequence>MADEGFLRRWARRKTEVQTGTAPVPEEPAPAAVPALADAAVPQAAAAPVRLPTMDDVARLTRDSDFSAFVARGVDAAVRRTALKTLFADPHFNTMDGLDVYIGDYATPSPMSEAMLASLAHAKQVLRRAVDAVANQPDPPPDDPPEAA</sequence>
<gene>
    <name evidence="2" type="ORF">NX784_02935</name>
</gene>
<accession>A0ABT1ZKW1</accession>
<dbReference type="RefSeq" id="WP_258815204.1">
    <property type="nucleotide sequence ID" value="NZ_JANUGW010000002.1"/>
</dbReference>
<name>A0ABT1ZKW1_9BURK</name>
<dbReference type="InterPro" id="IPR021735">
    <property type="entry name" value="DUF3306"/>
</dbReference>
<reference evidence="2 3" key="1">
    <citation type="submission" date="2022-08" db="EMBL/GenBank/DDBJ databases">
        <title>Reclassification of Massilia species as members of the genera Telluria, Duganella, Pseudoduganella, Mokoshia gen. nov. and Zemynaea gen. nov. using orthogonal and non-orthogonal genome-based approaches.</title>
        <authorList>
            <person name="Bowman J.P."/>
        </authorList>
    </citation>
    <scope>NUCLEOTIDE SEQUENCE [LARGE SCALE GENOMIC DNA]</scope>
    <source>
        <strain evidence="2 3">JCM 31316</strain>
    </source>
</reference>
<evidence type="ECO:0000313" key="2">
    <source>
        <dbReference type="EMBL" id="MCS0580536.1"/>
    </source>
</evidence>
<evidence type="ECO:0000313" key="3">
    <source>
        <dbReference type="Proteomes" id="UP001204151"/>
    </source>
</evidence>
<evidence type="ECO:0000256" key="1">
    <source>
        <dbReference type="SAM" id="MobiDB-lite"/>
    </source>
</evidence>
<proteinExistence type="predicted"/>
<protein>
    <submittedName>
        <fullName evidence="2">DUF3306 domain-containing protein</fullName>
    </submittedName>
</protein>
<keyword evidence="3" id="KW-1185">Reference proteome</keyword>
<organism evidence="2 3">
    <name type="scientific">Massilia pinisoli</name>
    <dbReference type="NCBI Taxonomy" id="1772194"/>
    <lineage>
        <taxon>Bacteria</taxon>
        <taxon>Pseudomonadati</taxon>
        <taxon>Pseudomonadota</taxon>
        <taxon>Betaproteobacteria</taxon>
        <taxon>Burkholderiales</taxon>
        <taxon>Oxalobacteraceae</taxon>
        <taxon>Telluria group</taxon>
        <taxon>Massilia</taxon>
    </lineage>
</organism>
<dbReference type="EMBL" id="JANUGW010000002">
    <property type="protein sequence ID" value="MCS0580536.1"/>
    <property type="molecule type" value="Genomic_DNA"/>
</dbReference>